<evidence type="ECO:0000313" key="3">
    <source>
        <dbReference type="Proteomes" id="UP001233271"/>
    </source>
</evidence>
<dbReference type="EMBL" id="AP028212">
    <property type="protein sequence ID" value="BEI87828.1"/>
    <property type="molecule type" value="Genomic_DNA"/>
</dbReference>
<organism evidence="2 3">
    <name type="scientific">Cutaneotrichosporon cavernicola</name>
    <dbReference type="NCBI Taxonomy" id="279322"/>
    <lineage>
        <taxon>Eukaryota</taxon>
        <taxon>Fungi</taxon>
        <taxon>Dikarya</taxon>
        <taxon>Basidiomycota</taxon>
        <taxon>Agaricomycotina</taxon>
        <taxon>Tremellomycetes</taxon>
        <taxon>Trichosporonales</taxon>
        <taxon>Trichosporonaceae</taxon>
        <taxon>Cutaneotrichosporon</taxon>
    </lineage>
</organism>
<keyword evidence="1" id="KW-0732">Signal</keyword>
<sequence length="106" mass="11548">MLISVAILAAAAVTLAAPANLRAVAEARNDPVEASLPLPIPEKRYPAPLLPEGEICNTKRSPCARDYCYRCCDDGKHACLAPGSLCYKDTRGVYMCFDYKTAVQWI</sequence>
<feature type="signal peptide" evidence="1">
    <location>
        <begin position="1"/>
        <end position="16"/>
    </location>
</feature>
<accession>A0AA48IHY7</accession>
<dbReference type="GeneID" id="85491699"/>
<gene>
    <name evidence="2" type="ORF">CcaverHIS019_0105460</name>
</gene>
<feature type="chain" id="PRO_5041326076" evidence="1">
    <location>
        <begin position="17"/>
        <end position="106"/>
    </location>
</feature>
<evidence type="ECO:0000313" key="2">
    <source>
        <dbReference type="EMBL" id="BEI87828.1"/>
    </source>
</evidence>
<name>A0AA48IHY7_9TREE</name>
<reference evidence="2" key="1">
    <citation type="journal article" date="2023" name="BMC Genomics">
        <title>Chromosome-level genome assemblies of Cutaneotrichosporon spp. (Trichosporonales, Basidiomycota) reveal imbalanced evolution between nucleotide sequences and chromosome synteny.</title>
        <authorList>
            <person name="Kobayashi Y."/>
            <person name="Kayamori A."/>
            <person name="Aoki K."/>
            <person name="Shiwa Y."/>
            <person name="Matsutani M."/>
            <person name="Fujita N."/>
            <person name="Sugita T."/>
            <person name="Iwasaki W."/>
            <person name="Tanaka N."/>
            <person name="Takashima M."/>
        </authorList>
    </citation>
    <scope>NUCLEOTIDE SEQUENCE</scope>
    <source>
        <strain evidence="2">HIS019</strain>
    </source>
</reference>
<dbReference type="RefSeq" id="XP_060453094.1">
    <property type="nucleotide sequence ID" value="XM_060601522.1"/>
</dbReference>
<dbReference type="KEGG" id="ccac:CcaHIS019_0105460"/>
<proteinExistence type="predicted"/>
<dbReference type="Proteomes" id="UP001233271">
    <property type="component" value="Chromosome 1"/>
</dbReference>
<evidence type="ECO:0000256" key="1">
    <source>
        <dbReference type="SAM" id="SignalP"/>
    </source>
</evidence>
<protein>
    <submittedName>
        <fullName evidence="2">Uncharacterized protein</fullName>
    </submittedName>
</protein>
<keyword evidence="3" id="KW-1185">Reference proteome</keyword>
<dbReference type="AlphaFoldDB" id="A0AA48IHY7"/>